<dbReference type="EMBL" id="JBHRYJ010000004">
    <property type="protein sequence ID" value="MFC3677369.1"/>
    <property type="molecule type" value="Genomic_DNA"/>
</dbReference>
<organism evidence="1 2">
    <name type="scientific">Ferrovibrio xuzhouensis</name>
    <dbReference type="NCBI Taxonomy" id="1576914"/>
    <lineage>
        <taxon>Bacteria</taxon>
        <taxon>Pseudomonadati</taxon>
        <taxon>Pseudomonadota</taxon>
        <taxon>Alphaproteobacteria</taxon>
        <taxon>Rhodospirillales</taxon>
        <taxon>Rhodospirillaceae</taxon>
        <taxon>Ferrovibrio</taxon>
    </lineage>
</organism>
<evidence type="ECO:0000313" key="2">
    <source>
        <dbReference type="Proteomes" id="UP001595711"/>
    </source>
</evidence>
<gene>
    <name evidence="1" type="ORF">ACFOOQ_17580</name>
</gene>
<name>A0ABV7VIQ4_9PROT</name>
<evidence type="ECO:0000313" key="1">
    <source>
        <dbReference type="EMBL" id="MFC3677369.1"/>
    </source>
</evidence>
<accession>A0ABV7VIQ4</accession>
<keyword evidence="2" id="KW-1185">Reference proteome</keyword>
<dbReference type="RefSeq" id="WP_379728908.1">
    <property type="nucleotide sequence ID" value="NZ_JBHRYJ010000004.1"/>
</dbReference>
<proteinExistence type="predicted"/>
<dbReference type="Proteomes" id="UP001595711">
    <property type="component" value="Unassembled WGS sequence"/>
</dbReference>
<evidence type="ECO:0008006" key="3">
    <source>
        <dbReference type="Google" id="ProtNLM"/>
    </source>
</evidence>
<sequence length="155" mass="17194">MRKIALILIGLIALLALAGGGYAIYSMFLAPKPHAEDEASKDPPPPIPVKRPAFVPLEPFSVYVKPEGQPVREVIAIFNLEVPPDNVPKVNEKMFMLRDRYIGELLKGPPIEVPARFTAKDLYSLRDRLQKPTDEVFGKGVVTQVLLLNIISPLK</sequence>
<comment type="caution">
    <text evidence="1">The sequence shown here is derived from an EMBL/GenBank/DDBJ whole genome shotgun (WGS) entry which is preliminary data.</text>
</comment>
<protein>
    <recommendedName>
        <fullName evidence="3">Flagellar basal body-associated protein FliL</fullName>
    </recommendedName>
</protein>
<reference evidence="2" key="1">
    <citation type="journal article" date="2019" name="Int. J. Syst. Evol. Microbiol.">
        <title>The Global Catalogue of Microorganisms (GCM) 10K type strain sequencing project: providing services to taxonomists for standard genome sequencing and annotation.</title>
        <authorList>
            <consortium name="The Broad Institute Genomics Platform"/>
            <consortium name="The Broad Institute Genome Sequencing Center for Infectious Disease"/>
            <person name="Wu L."/>
            <person name="Ma J."/>
        </authorList>
    </citation>
    <scope>NUCLEOTIDE SEQUENCE [LARGE SCALE GENOMIC DNA]</scope>
    <source>
        <strain evidence="2">KCTC 42182</strain>
    </source>
</reference>